<sequence length="168" mass="18303">MIVRLTQKLGKKLHLSPTKSYPADANPLADWTAHLFTAGRTQYILVTNTPTLYSAVLYGRGISNDARFLDAIFGAIREVMEADDLSLAYQKLVAPAAATVSFSKTFSRSVTGSMNDHIMCGKVYLTESGLSLQETSYRLNCTPLSAIEYSNPRQACQAISAELLAESS</sequence>
<reference evidence="2 3" key="1">
    <citation type="submission" date="2018-07" db="EMBL/GenBank/DDBJ databases">
        <title>Comparative genomes isolates from brazilian mangrove.</title>
        <authorList>
            <person name="De Araujo J.E."/>
            <person name="Taketani R.G."/>
            <person name="Silva M.C.P."/>
            <person name="Lourenco M.V."/>
            <person name="Oliveira V.M."/>
            <person name="Andreote F.D."/>
        </authorList>
    </citation>
    <scope>NUCLEOTIDE SEQUENCE [LARGE SCALE GENOMIC DNA]</scope>
    <source>
        <strain evidence="2 3">HEX PRIS-MGV</strain>
    </source>
</reference>
<organism evidence="2 3">
    <name type="scientific">Bremerella cremea</name>
    <dbReference type="NCBI Taxonomy" id="1031537"/>
    <lineage>
        <taxon>Bacteria</taxon>
        <taxon>Pseudomonadati</taxon>
        <taxon>Planctomycetota</taxon>
        <taxon>Planctomycetia</taxon>
        <taxon>Pirellulales</taxon>
        <taxon>Pirellulaceae</taxon>
        <taxon>Bremerella</taxon>
    </lineage>
</organism>
<proteinExistence type="predicted"/>
<evidence type="ECO:0000259" key="1">
    <source>
        <dbReference type="Pfam" id="PF22016"/>
    </source>
</evidence>
<dbReference type="InterPro" id="IPR053864">
    <property type="entry name" value="DUF6933"/>
</dbReference>
<feature type="domain" description="DUF6933" evidence="1">
    <location>
        <begin position="2"/>
        <end position="154"/>
    </location>
</feature>
<protein>
    <recommendedName>
        <fullName evidence="1">DUF6933 domain-containing protein</fullName>
    </recommendedName>
</protein>
<dbReference type="EMBL" id="QPEX01000034">
    <property type="protein sequence ID" value="RCS44652.1"/>
    <property type="molecule type" value="Genomic_DNA"/>
</dbReference>
<dbReference type="OrthoDB" id="9801392at2"/>
<gene>
    <name evidence="2" type="ORF">DTL42_17165</name>
</gene>
<accession>A0A368KQD0</accession>
<dbReference type="Proteomes" id="UP000253562">
    <property type="component" value="Unassembled WGS sequence"/>
</dbReference>
<dbReference type="Pfam" id="PF22016">
    <property type="entry name" value="DUF6933"/>
    <property type="match status" value="1"/>
</dbReference>
<evidence type="ECO:0000313" key="3">
    <source>
        <dbReference type="Proteomes" id="UP000253562"/>
    </source>
</evidence>
<dbReference type="AlphaFoldDB" id="A0A368KQD0"/>
<comment type="caution">
    <text evidence="2">The sequence shown here is derived from an EMBL/GenBank/DDBJ whole genome shotgun (WGS) entry which is preliminary data.</text>
</comment>
<dbReference type="RefSeq" id="WP_114370200.1">
    <property type="nucleotide sequence ID" value="NZ_QPEX01000034.1"/>
</dbReference>
<evidence type="ECO:0000313" key="2">
    <source>
        <dbReference type="EMBL" id="RCS44652.1"/>
    </source>
</evidence>
<name>A0A368KQD0_9BACT</name>